<accession>A0A0F9G1V6</accession>
<dbReference type="AlphaFoldDB" id="A0A0F9G1V6"/>
<organism evidence="1">
    <name type="scientific">marine sediment metagenome</name>
    <dbReference type="NCBI Taxonomy" id="412755"/>
    <lineage>
        <taxon>unclassified sequences</taxon>
        <taxon>metagenomes</taxon>
        <taxon>ecological metagenomes</taxon>
    </lineage>
</organism>
<comment type="caution">
    <text evidence="1">The sequence shown here is derived from an EMBL/GenBank/DDBJ whole genome shotgun (WGS) entry which is preliminary data.</text>
</comment>
<gene>
    <name evidence="1" type="ORF">LCGC14_2236200</name>
</gene>
<name>A0A0F9G1V6_9ZZZZ</name>
<proteinExistence type="predicted"/>
<sequence>MFNFIHRLTFCPIRCKNREVHLLSLPQSLTTQGDLGPWTEFSLNFKRHWNLSMEAWDERQNLSVPTPGPKDASIGLLSQAVNLVYVLGQSDTGEPTLACSRCGQVMATLPIGSLTPLTIPSQPGS</sequence>
<evidence type="ECO:0000313" key="1">
    <source>
        <dbReference type="EMBL" id="KKL57357.1"/>
    </source>
</evidence>
<protein>
    <submittedName>
        <fullName evidence="1">Uncharacterized protein</fullName>
    </submittedName>
</protein>
<dbReference type="EMBL" id="LAZR01030193">
    <property type="protein sequence ID" value="KKL57357.1"/>
    <property type="molecule type" value="Genomic_DNA"/>
</dbReference>
<reference evidence="1" key="1">
    <citation type="journal article" date="2015" name="Nature">
        <title>Complex archaea that bridge the gap between prokaryotes and eukaryotes.</title>
        <authorList>
            <person name="Spang A."/>
            <person name="Saw J.H."/>
            <person name="Jorgensen S.L."/>
            <person name="Zaremba-Niedzwiedzka K."/>
            <person name="Martijn J."/>
            <person name="Lind A.E."/>
            <person name="van Eijk R."/>
            <person name="Schleper C."/>
            <person name="Guy L."/>
            <person name="Ettema T.J."/>
        </authorList>
    </citation>
    <scope>NUCLEOTIDE SEQUENCE</scope>
</reference>